<evidence type="ECO:0000259" key="1">
    <source>
        <dbReference type="Pfam" id="PF01738"/>
    </source>
</evidence>
<dbReference type="PANTHER" id="PTHR46623:SF6">
    <property type="entry name" value="ALPHA_BETA-HYDROLASES SUPERFAMILY PROTEIN"/>
    <property type="match status" value="1"/>
</dbReference>
<sequence>MQLREIESNTGGSFHAYVATPAAGSGPGLVVIQEIFGINSVMRNIADAYAAAGYVAVVPDLFWRQEPGIELSSEVAADWPQALALYQNFDEDKGVEDLRDTLKYLRNLPECTGKAGTVGFCLGGKLAYLMATRSDAECNVSYYGVGIENNLHESGNIQKPLILHLAEQDQFVPPEVQGQIQAGVKDNPLVTVYSYPGVDHAFGRVGGKAYVAAAAELAESRTLALFRESLG</sequence>
<dbReference type="AlphaFoldDB" id="A0A7C3ZY16"/>
<dbReference type="Gene3D" id="3.40.50.1820">
    <property type="entry name" value="alpha/beta hydrolase"/>
    <property type="match status" value="1"/>
</dbReference>
<evidence type="ECO:0000313" key="2">
    <source>
        <dbReference type="EMBL" id="HGG01587.1"/>
    </source>
</evidence>
<feature type="domain" description="Dienelactone hydrolase" evidence="1">
    <location>
        <begin position="14"/>
        <end position="228"/>
    </location>
</feature>
<keyword evidence="2" id="KW-0378">Hydrolase</keyword>
<dbReference type="InterPro" id="IPR029058">
    <property type="entry name" value="AB_hydrolase_fold"/>
</dbReference>
<dbReference type="PANTHER" id="PTHR46623">
    <property type="entry name" value="CARBOXYMETHYLENEBUTENOLIDASE-RELATED"/>
    <property type="match status" value="1"/>
</dbReference>
<dbReference type="GO" id="GO:0016787">
    <property type="term" value="F:hydrolase activity"/>
    <property type="evidence" value="ECO:0007669"/>
    <property type="project" value="UniProtKB-KW"/>
</dbReference>
<dbReference type="EMBL" id="DSPX01000131">
    <property type="protein sequence ID" value="HGG01587.1"/>
    <property type="molecule type" value="Genomic_DNA"/>
</dbReference>
<dbReference type="Pfam" id="PF01738">
    <property type="entry name" value="DLH"/>
    <property type="match status" value="1"/>
</dbReference>
<proteinExistence type="predicted"/>
<reference evidence="2" key="1">
    <citation type="journal article" date="2020" name="mSystems">
        <title>Genome- and Community-Level Interaction Insights into Carbon Utilization and Element Cycling Functions of Hydrothermarchaeota in Hydrothermal Sediment.</title>
        <authorList>
            <person name="Zhou Z."/>
            <person name="Liu Y."/>
            <person name="Xu W."/>
            <person name="Pan J."/>
            <person name="Luo Z.H."/>
            <person name="Li M."/>
        </authorList>
    </citation>
    <scope>NUCLEOTIDE SEQUENCE [LARGE SCALE GENOMIC DNA]</scope>
    <source>
        <strain evidence="2">SpSt-374</strain>
    </source>
</reference>
<dbReference type="InterPro" id="IPR051049">
    <property type="entry name" value="Dienelactone_hydrolase-like"/>
</dbReference>
<accession>A0A7C3ZY16</accession>
<gene>
    <name evidence="2" type="ORF">ENR15_13295</name>
</gene>
<dbReference type="InterPro" id="IPR002925">
    <property type="entry name" value="Dienelactn_hydro"/>
</dbReference>
<dbReference type="SUPFAM" id="SSF53474">
    <property type="entry name" value="alpha/beta-Hydrolases"/>
    <property type="match status" value="1"/>
</dbReference>
<name>A0A7C3ZY16_9CYAN</name>
<protein>
    <submittedName>
        <fullName evidence="2">Dienelactone hydrolase family protein</fullName>
    </submittedName>
</protein>
<organism evidence="2">
    <name type="scientific">Planktothricoides sp. SpSt-374</name>
    <dbReference type="NCBI Taxonomy" id="2282167"/>
    <lineage>
        <taxon>Bacteria</taxon>
        <taxon>Bacillati</taxon>
        <taxon>Cyanobacteriota</taxon>
        <taxon>Cyanophyceae</taxon>
        <taxon>Oscillatoriophycideae</taxon>
        <taxon>Oscillatoriales</taxon>
        <taxon>Oscillatoriaceae</taxon>
        <taxon>Planktothricoides</taxon>
    </lineage>
</organism>
<comment type="caution">
    <text evidence="2">The sequence shown here is derived from an EMBL/GenBank/DDBJ whole genome shotgun (WGS) entry which is preliminary data.</text>
</comment>